<dbReference type="CDD" id="cd06583">
    <property type="entry name" value="PGRP"/>
    <property type="match status" value="1"/>
</dbReference>
<dbReference type="OrthoDB" id="9773852at2"/>
<gene>
    <name evidence="7" type="ORF">ESP70_009080</name>
</gene>
<dbReference type="GO" id="GO:0009253">
    <property type="term" value="P:peptidoglycan catabolic process"/>
    <property type="evidence" value="ECO:0007669"/>
    <property type="project" value="InterPro"/>
</dbReference>
<evidence type="ECO:0000256" key="3">
    <source>
        <dbReference type="ARBA" id="ARBA00023326"/>
    </source>
</evidence>
<dbReference type="Pfam" id="PF08310">
    <property type="entry name" value="LGFP"/>
    <property type="match status" value="1"/>
</dbReference>
<evidence type="ECO:0000313" key="7">
    <source>
        <dbReference type="EMBL" id="KAA1397518.1"/>
    </source>
</evidence>
<name>A0A5M4FE74_9ACTN</name>
<keyword evidence="3" id="KW-0624">Polysaccharide degradation</keyword>
<keyword evidence="3" id="KW-0119">Carbohydrate metabolism</keyword>
<dbReference type="InterPro" id="IPR013693">
    <property type="entry name" value="SpoIID/LytB_N"/>
</dbReference>
<dbReference type="GO" id="GO:0008745">
    <property type="term" value="F:N-acetylmuramoyl-L-alanine amidase activity"/>
    <property type="evidence" value="ECO:0007669"/>
    <property type="project" value="InterPro"/>
</dbReference>
<feature type="domain" description="Peptidoglycan recognition protein family" evidence="6">
    <location>
        <begin position="205"/>
        <end position="365"/>
    </location>
</feature>
<evidence type="ECO:0000313" key="8">
    <source>
        <dbReference type="Proteomes" id="UP000380867"/>
    </source>
</evidence>
<feature type="signal peptide" evidence="4">
    <location>
        <begin position="1"/>
        <end position="31"/>
    </location>
</feature>
<dbReference type="SMART" id="SM00644">
    <property type="entry name" value="Ami_2"/>
    <property type="match status" value="1"/>
</dbReference>
<dbReference type="CDD" id="cd00063">
    <property type="entry name" value="FN3"/>
    <property type="match status" value="1"/>
</dbReference>
<dbReference type="SUPFAM" id="SSF55846">
    <property type="entry name" value="N-acetylmuramoyl-L-alanine amidase-like"/>
    <property type="match status" value="1"/>
</dbReference>
<dbReference type="InterPro" id="IPR013486">
    <property type="entry name" value="SpoIID/LytB"/>
</dbReference>
<dbReference type="Gene3D" id="3.40.80.10">
    <property type="entry name" value="Peptidoglycan recognition protein-like"/>
    <property type="match status" value="1"/>
</dbReference>
<organism evidence="7 8">
    <name type="scientific">Aeromicrobium ginsengisoli</name>
    <dbReference type="NCBI Taxonomy" id="363867"/>
    <lineage>
        <taxon>Bacteria</taxon>
        <taxon>Bacillati</taxon>
        <taxon>Actinomycetota</taxon>
        <taxon>Actinomycetes</taxon>
        <taxon>Propionibacteriales</taxon>
        <taxon>Nocardioidaceae</taxon>
        <taxon>Aeromicrobium</taxon>
    </lineage>
</organism>
<dbReference type="InterPro" id="IPR013783">
    <property type="entry name" value="Ig-like_fold"/>
</dbReference>
<feature type="chain" id="PRO_5024414517" evidence="4">
    <location>
        <begin position="32"/>
        <end position="1031"/>
    </location>
</feature>
<dbReference type="InterPro" id="IPR013207">
    <property type="entry name" value="LGFP"/>
</dbReference>
<dbReference type="SUPFAM" id="SSF49265">
    <property type="entry name" value="Fibronectin type III"/>
    <property type="match status" value="1"/>
</dbReference>
<evidence type="ECO:0000256" key="2">
    <source>
        <dbReference type="ARBA" id="ARBA00023295"/>
    </source>
</evidence>
<dbReference type="InterPro" id="IPR006619">
    <property type="entry name" value="PGRP_domain_met/bac"/>
</dbReference>
<evidence type="ECO:0000259" key="6">
    <source>
        <dbReference type="SMART" id="SM00701"/>
    </source>
</evidence>
<dbReference type="InterPro" id="IPR015510">
    <property type="entry name" value="PGRP"/>
</dbReference>
<dbReference type="InterPro" id="IPR003961">
    <property type="entry name" value="FN3_dom"/>
</dbReference>
<dbReference type="GO" id="GO:0016798">
    <property type="term" value="F:hydrolase activity, acting on glycosyl bonds"/>
    <property type="evidence" value="ECO:0007669"/>
    <property type="project" value="UniProtKB-KW"/>
</dbReference>
<dbReference type="EMBL" id="SDPQ02000002">
    <property type="protein sequence ID" value="KAA1397518.1"/>
    <property type="molecule type" value="Genomic_DNA"/>
</dbReference>
<dbReference type="PANTHER" id="PTHR11022">
    <property type="entry name" value="PEPTIDOGLYCAN RECOGNITION PROTEIN"/>
    <property type="match status" value="1"/>
</dbReference>
<proteinExistence type="inferred from homology"/>
<evidence type="ECO:0000256" key="1">
    <source>
        <dbReference type="ARBA" id="ARBA00007553"/>
    </source>
</evidence>
<dbReference type="GO" id="GO:0030435">
    <property type="term" value="P:sporulation resulting in formation of a cellular spore"/>
    <property type="evidence" value="ECO:0007669"/>
    <property type="project" value="InterPro"/>
</dbReference>
<keyword evidence="4" id="KW-0732">Signal</keyword>
<dbReference type="Pfam" id="PF08486">
    <property type="entry name" value="SpoIID"/>
    <property type="match status" value="1"/>
</dbReference>
<dbReference type="AlphaFoldDB" id="A0A5M4FE74"/>
<feature type="domain" description="N-acetylmuramoyl-L-alanine amidase" evidence="5">
    <location>
        <begin position="218"/>
        <end position="371"/>
    </location>
</feature>
<dbReference type="PANTHER" id="PTHR11022:SF41">
    <property type="entry name" value="PEPTIDOGLYCAN-RECOGNITION PROTEIN LC-RELATED"/>
    <property type="match status" value="1"/>
</dbReference>
<dbReference type="GO" id="GO:0000272">
    <property type="term" value="P:polysaccharide catabolic process"/>
    <property type="evidence" value="ECO:0007669"/>
    <property type="project" value="UniProtKB-KW"/>
</dbReference>
<dbReference type="InterPro" id="IPR036505">
    <property type="entry name" value="Amidase/PGRP_sf"/>
</dbReference>
<protein>
    <submittedName>
        <fullName evidence="7">SpoIID/LytB domain-containing protein</fullName>
    </submittedName>
</protein>
<dbReference type="Pfam" id="PF01510">
    <property type="entry name" value="Amidase_2"/>
    <property type="match status" value="1"/>
</dbReference>
<dbReference type="InterPro" id="IPR002502">
    <property type="entry name" value="Amidase_domain"/>
</dbReference>
<dbReference type="NCBIfam" id="TIGR02669">
    <property type="entry name" value="SpoIID_LytB"/>
    <property type="match status" value="1"/>
</dbReference>
<accession>A0A5M4FE74</accession>
<dbReference type="SMART" id="SM00701">
    <property type="entry name" value="PGRP"/>
    <property type="match status" value="1"/>
</dbReference>
<keyword evidence="2" id="KW-0326">Glycosidase</keyword>
<comment type="similarity">
    <text evidence="1">Belongs to the N-acetylmuramoyl-L-alanine amidase 2 family.</text>
</comment>
<sequence>MLSWRTARRTSGLSIAAVLMLGVLAPSTAHAAGTEVTGGAPGKTAAAPKPPPVKVAKTKVPAVSRGGTGKVVAELAKTSTSKFRMIGVTWSQQGLAYGVKVEVRTRTNGTWSSWTPLDYDGDGDDGEGGNPGTDPLWVGNADGVAARVSSTVGTPQDVRITTIDPGTDGQLATASTASDTSYDGVAHTSTAVDLGDGTPSYTPKPTIITRSQWGASSGTSCDSPLTGDRTRGVVVHHTAGSNTYAKADSAAIVRATQAYHVKGRGWCDIGYNFLVDKYGQIFEGRRGGVDRAVRAAHSGNLEVNTYTMGVSMMGNYDVTRPSAALKAAMVKLIGWRLGTNFIKAKGTYSIGGLTLNRIAGHRNVVSTECPGRYGYAWLSQEGGLRDRVEAYMSKYSTPIKTLYTSLGSSKTGAIYIGEARSSTGAKLDAKLMDLYARTGATAHYVSGRIRTEYDRLDSRAGTLGYPKDNPRTVDGVIRQHFDRGSVYAVSGKPKAFNVLGDIAKVYTKLGESTGTLGAPISSTYTVKTGVTRVDFAHGRIISTASTDKTVAYSSTGKVIGTSATTRPATITSLTLKVGLGSVRVSWPAVSGATSYDVCLMADKTQTTCSRLVTKLTTTNVQLTGLKPTAGTDWYVKVRAVNGDLRGLWSALRGFNLLFAGDSVTVPSTRQITVTGHGYGHGIGMSQYGAQGAAKQGVTYDKILSRYYPGTTLGSKSGQIRVLISQDTDDPVTIAGRSGLVFREVSAGKTLKLPTSIGGETVVRWRILQVTSDKTRSTLQYKTTGDYRSYLGTRWTGNGQFENPSTMSLILPDGSAVKYRGTLRSAIPSTGSTARNTVNILPIEYYVRGVIAAEMPSSWMPEALKAQAVAARTYGVRAMTSSRYYDICSTTACQVYGGASRETTSTTAAAQATAGKIVTYDSKPAFTQFSSSSGGYTAVGSQPYLTAVNDPWDDWSGNANHSWTTTVAASTIEKAYPSIGTLKQLKIATRNGFGDWGGRVKTISLVGSAKTVTISGDDARWAFGLKSNWFRF</sequence>
<dbReference type="GO" id="GO:0008270">
    <property type="term" value="F:zinc ion binding"/>
    <property type="evidence" value="ECO:0007669"/>
    <property type="project" value="InterPro"/>
</dbReference>
<evidence type="ECO:0000259" key="5">
    <source>
        <dbReference type="SMART" id="SM00644"/>
    </source>
</evidence>
<evidence type="ECO:0000256" key="4">
    <source>
        <dbReference type="SAM" id="SignalP"/>
    </source>
</evidence>
<comment type="caution">
    <text evidence="7">The sequence shown here is derived from an EMBL/GenBank/DDBJ whole genome shotgun (WGS) entry which is preliminary data.</text>
</comment>
<dbReference type="InterPro" id="IPR036116">
    <property type="entry name" value="FN3_sf"/>
</dbReference>
<reference evidence="7" key="1">
    <citation type="submission" date="2019-09" db="EMBL/GenBank/DDBJ databases">
        <authorList>
            <person name="Li J."/>
        </authorList>
    </citation>
    <scope>NUCLEOTIDE SEQUENCE [LARGE SCALE GENOMIC DNA]</scope>
    <source>
        <strain evidence="7">JCM 14732</strain>
    </source>
</reference>
<keyword evidence="2" id="KW-0378">Hydrolase</keyword>
<dbReference type="Gene3D" id="2.60.40.10">
    <property type="entry name" value="Immunoglobulins"/>
    <property type="match status" value="1"/>
</dbReference>
<dbReference type="RefSeq" id="WP_149688969.1">
    <property type="nucleotide sequence ID" value="NZ_SDPQ02000002.1"/>
</dbReference>
<keyword evidence="8" id="KW-1185">Reference proteome</keyword>
<dbReference type="Proteomes" id="UP000380867">
    <property type="component" value="Unassembled WGS sequence"/>
</dbReference>